<dbReference type="InterPro" id="IPR011491">
    <property type="entry name" value="FlgE_D2"/>
</dbReference>
<dbReference type="NCBIfam" id="TIGR03506">
    <property type="entry name" value="FlgEFG_subfam"/>
    <property type="match status" value="1"/>
</dbReference>
<comment type="subcellular location">
    <subcellularLocation>
        <location evidence="1 5">Bacterial flagellum basal body</location>
    </subcellularLocation>
</comment>
<keyword evidence="10" id="KW-0966">Cell projection</keyword>
<evidence type="ECO:0000256" key="2">
    <source>
        <dbReference type="ARBA" id="ARBA00009677"/>
    </source>
</evidence>
<evidence type="ECO:0000313" key="11">
    <source>
        <dbReference type="Proteomes" id="UP001302316"/>
    </source>
</evidence>
<evidence type="ECO:0000256" key="3">
    <source>
        <dbReference type="ARBA" id="ARBA00019015"/>
    </source>
</evidence>
<dbReference type="EMBL" id="JAYGII010000001">
    <property type="protein sequence ID" value="MEA5444238.1"/>
    <property type="molecule type" value="Genomic_DNA"/>
</dbReference>
<dbReference type="NCBIfam" id="NF004238">
    <property type="entry name" value="PRK05682.1-1"/>
    <property type="match status" value="1"/>
</dbReference>
<dbReference type="GO" id="GO:0009425">
    <property type="term" value="C:bacterial-type flagellum basal body"/>
    <property type="evidence" value="ECO:0007669"/>
    <property type="project" value="UniProtKB-SubCell"/>
</dbReference>
<protein>
    <recommendedName>
        <fullName evidence="3 5">Flagellar hook protein FlgE</fullName>
    </recommendedName>
</protein>
<keyword evidence="4 5" id="KW-0975">Bacterial flagellum</keyword>
<keyword evidence="10" id="KW-0282">Flagellum</keyword>
<dbReference type="InterPro" id="IPR019776">
    <property type="entry name" value="Flagellar_basal_body_rod_CS"/>
</dbReference>
<dbReference type="InterPro" id="IPR053967">
    <property type="entry name" value="LlgE_F_G-like_D1"/>
</dbReference>
<dbReference type="InterPro" id="IPR001444">
    <property type="entry name" value="Flag_bb_rod_N"/>
</dbReference>
<feature type="domain" description="Flagellar hook protein FlgE D2" evidence="8">
    <location>
        <begin position="161"/>
        <end position="286"/>
    </location>
</feature>
<evidence type="ECO:0000256" key="1">
    <source>
        <dbReference type="ARBA" id="ARBA00004117"/>
    </source>
</evidence>
<dbReference type="Pfam" id="PF00460">
    <property type="entry name" value="Flg_bb_rod"/>
    <property type="match status" value="1"/>
</dbReference>
<dbReference type="Pfam" id="PF22692">
    <property type="entry name" value="LlgE_F_G_D1"/>
    <property type="match status" value="1"/>
</dbReference>
<dbReference type="PROSITE" id="PS00588">
    <property type="entry name" value="FLAGELLA_BB_ROD"/>
    <property type="match status" value="1"/>
</dbReference>
<dbReference type="AlphaFoldDB" id="A0AAP6MJJ9"/>
<dbReference type="InterPro" id="IPR037925">
    <property type="entry name" value="FlgE/F/G-like"/>
</dbReference>
<evidence type="ECO:0000259" key="9">
    <source>
        <dbReference type="Pfam" id="PF22692"/>
    </source>
</evidence>
<name>A0AAP6MJJ9_9GAMM</name>
<dbReference type="GO" id="GO:0071978">
    <property type="term" value="P:bacterial-type flagellum-dependent swarming motility"/>
    <property type="evidence" value="ECO:0007669"/>
    <property type="project" value="TreeGrafter"/>
</dbReference>
<dbReference type="InterPro" id="IPR037058">
    <property type="entry name" value="Falgellar_hook_FlgE_sf"/>
</dbReference>
<evidence type="ECO:0000313" key="10">
    <source>
        <dbReference type="EMBL" id="MEA5444238.1"/>
    </source>
</evidence>
<comment type="function">
    <text evidence="5">A flexible structure which links the flagellar filament to the drive apparatus in the basal body.</text>
</comment>
<keyword evidence="11" id="KW-1185">Reference proteome</keyword>
<gene>
    <name evidence="10" type="primary">flgE</name>
    <name evidence="10" type="ORF">VCB98_00205</name>
</gene>
<dbReference type="GO" id="GO:0009424">
    <property type="term" value="C:bacterial-type flagellum hook"/>
    <property type="evidence" value="ECO:0007669"/>
    <property type="project" value="TreeGrafter"/>
</dbReference>
<dbReference type="Proteomes" id="UP001302316">
    <property type="component" value="Unassembled WGS sequence"/>
</dbReference>
<feature type="domain" description="Flagellar hook protein FlgE/F/G-like D1" evidence="9">
    <location>
        <begin position="83"/>
        <end position="124"/>
    </location>
</feature>
<accession>A0AAP6MJJ9</accession>
<evidence type="ECO:0000259" key="8">
    <source>
        <dbReference type="Pfam" id="PF07559"/>
    </source>
</evidence>
<reference evidence="10 11" key="1">
    <citation type="submission" date="2023-12" db="EMBL/GenBank/DDBJ databases">
        <title>Whole-genome sequencing of halo(alkali)philic microorganisms from hypersaline lakes.</title>
        <authorList>
            <person name="Sorokin D.Y."/>
            <person name="Merkel A.Y."/>
            <person name="Messina E."/>
            <person name="Yakimov M."/>
        </authorList>
    </citation>
    <scope>NUCLEOTIDE SEQUENCE [LARGE SCALE GENOMIC DNA]</scope>
    <source>
        <strain evidence="10 11">AB-CW1</strain>
    </source>
</reference>
<comment type="caution">
    <text evidence="10">The sequence shown here is derived from an EMBL/GenBank/DDBJ whole genome shotgun (WGS) entry which is preliminary data.</text>
</comment>
<sequence length="405" mass="43088">MPFRIALSGLNAASSHLNVTSNNIANVNTTGFKGSRAEFADLFAVSTGDISDTSTGNGVRLQRVSQQFTQGNIDFTENNLDLAISGEGFFTLEGADGRVFTRAGNFSLNNDGFVQNNLGERLQVYPPAGDGSFNTGQLQDLRLVTGENPPQATSGIRAELNLPADAEPPEVTDFDPDDPLSFNNSRSITVYDSLGNRHDATTYFVKSEDTNEWETYLYIGDEEIGGPDTLTFNADGSLATPDPATIDYTPFDPGNGAEPLEISIDYRGSTQFGGSFGVTELSQDGFAVGRLTGFDVDGDGVASARFSNGQTEQLGKVAMAKFDNPQGLQKVGDTRWAESFAAGEAQLGEAGASGFGEIQAGALEGANIDLTQELVEMITAQRNFQANAQMISTSDAITQTIINIR</sequence>
<dbReference type="InterPro" id="IPR010930">
    <property type="entry name" value="Flg_bb/hook_C_dom"/>
</dbReference>
<comment type="similarity">
    <text evidence="2 5">Belongs to the flagella basal body rod proteins family.</text>
</comment>
<evidence type="ECO:0000259" key="6">
    <source>
        <dbReference type="Pfam" id="PF00460"/>
    </source>
</evidence>
<dbReference type="GO" id="GO:0005829">
    <property type="term" value="C:cytosol"/>
    <property type="evidence" value="ECO:0007669"/>
    <property type="project" value="TreeGrafter"/>
</dbReference>
<proteinExistence type="inferred from homology"/>
<keyword evidence="10" id="KW-0969">Cilium</keyword>
<dbReference type="Pfam" id="PF06429">
    <property type="entry name" value="Flg_bbr_C"/>
    <property type="match status" value="1"/>
</dbReference>
<dbReference type="PANTHER" id="PTHR30435:SF1">
    <property type="entry name" value="FLAGELLAR HOOK PROTEIN FLGE"/>
    <property type="match status" value="1"/>
</dbReference>
<dbReference type="RefSeq" id="WP_346049240.1">
    <property type="nucleotide sequence ID" value="NZ_JAYGII010000001.1"/>
</dbReference>
<feature type="domain" description="Flagellar basal body rod protein N-terminal" evidence="6">
    <location>
        <begin position="3"/>
        <end position="33"/>
    </location>
</feature>
<dbReference type="Gene3D" id="2.60.98.20">
    <property type="entry name" value="Flagellar hook protein FlgE"/>
    <property type="match status" value="1"/>
</dbReference>
<dbReference type="SUPFAM" id="SSF117143">
    <property type="entry name" value="Flagellar hook protein flgE"/>
    <property type="match status" value="1"/>
</dbReference>
<evidence type="ECO:0000259" key="7">
    <source>
        <dbReference type="Pfam" id="PF06429"/>
    </source>
</evidence>
<dbReference type="Pfam" id="PF07559">
    <property type="entry name" value="FlgE_D2"/>
    <property type="match status" value="1"/>
</dbReference>
<organism evidence="10 11">
    <name type="scientific">Natronospira elongata</name>
    <dbReference type="NCBI Taxonomy" id="3110268"/>
    <lineage>
        <taxon>Bacteria</taxon>
        <taxon>Pseudomonadati</taxon>
        <taxon>Pseudomonadota</taxon>
        <taxon>Gammaproteobacteria</taxon>
        <taxon>Natronospirales</taxon>
        <taxon>Natronospiraceae</taxon>
        <taxon>Natronospira</taxon>
    </lineage>
</organism>
<evidence type="ECO:0000256" key="5">
    <source>
        <dbReference type="RuleBase" id="RU362116"/>
    </source>
</evidence>
<dbReference type="InterPro" id="IPR020013">
    <property type="entry name" value="Flagellar_FlgE/F/G"/>
</dbReference>
<evidence type="ECO:0000256" key="4">
    <source>
        <dbReference type="ARBA" id="ARBA00023143"/>
    </source>
</evidence>
<feature type="domain" description="Flagellar basal-body/hook protein C-terminal" evidence="7">
    <location>
        <begin position="359"/>
        <end position="404"/>
    </location>
</feature>
<dbReference type="PANTHER" id="PTHR30435">
    <property type="entry name" value="FLAGELLAR PROTEIN"/>
    <property type="match status" value="1"/>
</dbReference>